<feature type="compositionally biased region" description="Basic and acidic residues" evidence="10">
    <location>
        <begin position="515"/>
        <end position="528"/>
    </location>
</feature>
<keyword evidence="4" id="KW-0805">Transcription regulation</keyword>
<keyword evidence="13" id="KW-1185">Reference proteome</keyword>
<feature type="compositionally biased region" description="Polar residues" evidence="10">
    <location>
        <begin position="438"/>
        <end position="483"/>
    </location>
</feature>
<dbReference type="Gene3D" id="2.60.40.3960">
    <property type="entry name" value="Velvet domain"/>
    <property type="match status" value="1"/>
</dbReference>
<evidence type="ECO:0000256" key="2">
    <source>
        <dbReference type="ARBA" id="ARBA00004496"/>
    </source>
</evidence>
<evidence type="ECO:0000256" key="10">
    <source>
        <dbReference type="SAM" id="MobiDB-lite"/>
    </source>
</evidence>
<keyword evidence="3" id="KW-0963">Cytoplasm</keyword>
<evidence type="ECO:0000256" key="7">
    <source>
        <dbReference type="ARBA" id="ARBA00038005"/>
    </source>
</evidence>
<accession>A0A1L9RK11</accession>
<evidence type="ECO:0000313" key="12">
    <source>
        <dbReference type="EMBL" id="OJJ35243.1"/>
    </source>
</evidence>
<feature type="compositionally biased region" description="Polar residues" evidence="10">
    <location>
        <begin position="328"/>
        <end position="349"/>
    </location>
</feature>
<dbReference type="AlphaFoldDB" id="A0A1L9RK11"/>
<dbReference type="GeneID" id="63753244"/>
<dbReference type="GO" id="GO:0005737">
    <property type="term" value="C:cytoplasm"/>
    <property type="evidence" value="ECO:0007669"/>
    <property type="project" value="UniProtKB-SubCell"/>
</dbReference>
<feature type="compositionally biased region" description="Basic and acidic residues" evidence="10">
    <location>
        <begin position="489"/>
        <end position="498"/>
    </location>
</feature>
<dbReference type="FunFam" id="2.60.40.3960:FF:000001">
    <property type="entry name" value="Sexual development activator VeA"/>
    <property type="match status" value="1"/>
</dbReference>
<dbReference type="RefSeq" id="XP_040688919.1">
    <property type="nucleotide sequence ID" value="XM_040837396.1"/>
</dbReference>
<dbReference type="OrthoDB" id="5384689at2759"/>
<keyword evidence="5" id="KW-0804">Transcription</keyword>
<dbReference type="PROSITE" id="PS51821">
    <property type="entry name" value="VELVET"/>
    <property type="match status" value="1"/>
</dbReference>
<dbReference type="Proteomes" id="UP000184383">
    <property type="component" value="Unassembled WGS sequence"/>
</dbReference>
<dbReference type="GO" id="GO:0034250">
    <property type="term" value="P:positive regulation of amide metabolic process"/>
    <property type="evidence" value="ECO:0007669"/>
    <property type="project" value="UniProtKB-ARBA"/>
</dbReference>
<dbReference type="PANTHER" id="PTHR33572:SF14">
    <property type="entry name" value="DEVELOPMENTAL AND SECONDARY METABOLISM REGULATOR VEA"/>
    <property type="match status" value="1"/>
</dbReference>
<comment type="similarity">
    <text evidence="7">Belongs to the velvet family. VeA subfamily.</text>
</comment>
<evidence type="ECO:0000256" key="3">
    <source>
        <dbReference type="ARBA" id="ARBA00022490"/>
    </source>
</evidence>
<dbReference type="PANTHER" id="PTHR33572">
    <property type="entry name" value="SPORE DEVELOPMENT REGULATOR VOSA"/>
    <property type="match status" value="1"/>
</dbReference>
<keyword evidence="6" id="KW-0539">Nucleus</keyword>
<feature type="region of interest" description="Disordered" evidence="10">
    <location>
        <begin position="258"/>
        <end position="539"/>
    </location>
</feature>
<evidence type="ECO:0000256" key="9">
    <source>
        <dbReference type="ARBA" id="ARBA00043152"/>
    </source>
</evidence>
<evidence type="ECO:0000259" key="11">
    <source>
        <dbReference type="PROSITE" id="PS51821"/>
    </source>
</evidence>
<sequence>MATRAPMLAPVNETTHSVSRVTREGKKLTYKLAVMQQPERARACDAGAKSSADRRPVDPPPVVELRIFESDPNDDMHQTDITFAYNANFFLFATLDTARPIAHGRVPAIPSCPVLTGVPVAGVAYLDRPTQAGYFIFPDLSVRHEGRYRLNFNLYEEIKDPKDADKDTPMQNTMARSPLSKPTAPQSSLNFRLEVKSAPFSVYSAKKFPGLSTSTALSRVIAEQGCRVRIRRDVRMRRRGDKRTEDYEFDEERVYARSSDKYQTPDAHVTTPFERPRSTSTSTIDPQYAYGPDAQRRPSATDYGFPAPPPYQRTIPPGPPGPAPPTPSHAQAYNSHLTFTATQSQSQYQAPPLPPTQQVANPPSAYSPHISHVHTRSSSNATEYEPAPSGHPYSQPRPTERPGFSDRPGFFDGTALPPLRLDLPKTMGMQPPVERRSSNPTEYQSMAQSAAPRSQTPVTSLPSFKSLSGGFPQNNYRQPSASLPSPGPVHEHGEKRLYDTGPSLAKRSHGESFGLDDRPLRNGMRPDTESYPGNPKISDAQAEFYNDTFPDEMAYKRANGRMARKAPPKLQ</sequence>
<protein>
    <recommendedName>
        <fullName evidence="8">Developmental and secondary metabolism regulator veA</fullName>
    </recommendedName>
    <alternativeName>
        <fullName evidence="9">Velvet complex subunit A</fullName>
    </alternativeName>
</protein>
<gene>
    <name evidence="12" type="ORF">ASPWEDRAFT_501856</name>
</gene>
<comment type="subcellular location">
    <subcellularLocation>
        <location evidence="2">Cytoplasm</location>
    </subcellularLocation>
    <subcellularLocation>
        <location evidence="1">Nucleus</location>
    </subcellularLocation>
</comment>
<dbReference type="GO" id="GO:0051176">
    <property type="term" value="P:positive regulation of sulfur metabolic process"/>
    <property type="evidence" value="ECO:0007669"/>
    <property type="project" value="UniProtKB-ARBA"/>
</dbReference>
<evidence type="ECO:0000256" key="8">
    <source>
        <dbReference type="ARBA" id="ARBA00041053"/>
    </source>
</evidence>
<feature type="compositionally biased region" description="Pro residues" evidence="10">
    <location>
        <begin position="306"/>
        <end position="327"/>
    </location>
</feature>
<proteinExistence type="inferred from homology"/>
<name>A0A1L9RK11_ASPWE</name>
<feature type="domain" description="Velvet" evidence="11">
    <location>
        <begin position="25"/>
        <end position="231"/>
    </location>
</feature>
<dbReference type="VEuPathDB" id="FungiDB:ASPWEDRAFT_501856"/>
<dbReference type="InterPro" id="IPR038491">
    <property type="entry name" value="Velvet_dom_sf"/>
</dbReference>
<organism evidence="12 13">
    <name type="scientific">Aspergillus wentii DTO 134E9</name>
    <dbReference type="NCBI Taxonomy" id="1073089"/>
    <lineage>
        <taxon>Eukaryota</taxon>
        <taxon>Fungi</taxon>
        <taxon>Dikarya</taxon>
        <taxon>Ascomycota</taxon>
        <taxon>Pezizomycotina</taxon>
        <taxon>Eurotiomycetes</taxon>
        <taxon>Eurotiomycetidae</taxon>
        <taxon>Eurotiales</taxon>
        <taxon>Aspergillaceae</taxon>
        <taxon>Aspergillus</taxon>
        <taxon>Aspergillus subgen. Cremei</taxon>
    </lineage>
</organism>
<evidence type="ECO:0000256" key="5">
    <source>
        <dbReference type="ARBA" id="ARBA00023163"/>
    </source>
</evidence>
<dbReference type="GO" id="GO:0005634">
    <property type="term" value="C:nucleus"/>
    <property type="evidence" value="ECO:0007669"/>
    <property type="project" value="UniProtKB-SubCell"/>
</dbReference>
<dbReference type="InterPro" id="IPR037525">
    <property type="entry name" value="Velvet_dom"/>
</dbReference>
<dbReference type="InterPro" id="IPR021740">
    <property type="entry name" value="Velvet"/>
</dbReference>
<dbReference type="STRING" id="1073089.A0A1L9RK11"/>
<dbReference type="GO" id="GO:0043455">
    <property type="term" value="P:regulation of secondary metabolic process"/>
    <property type="evidence" value="ECO:0007669"/>
    <property type="project" value="UniProtKB-ARBA"/>
</dbReference>
<reference evidence="13" key="1">
    <citation type="journal article" date="2017" name="Genome Biol.">
        <title>Comparative genomics reveals high biological diversity and specific adaptations in the industrially and medically important fungal genus Aspergillus.</title>
        <authorList>
            <person name="de Vries R.P."/>
            <person name="Riley R."/>
            <person name="Wiebenga A."/>
            <person name="Aguilar-Osorio G."/>
            <person name="Amillis S."/>
            <person name="Uchima C.A."/>
            <person name="Anderluh G."/>
            <person name="Asadollahi M."/>
            <person name="Askin M."/>
            <person name="Barry K."/>
            <person name="Battaglia E."/>
            <person name="Bayram O."/>
            <person name="Benocci T."/>
            <person name="Braus-Stromeyer S.A."/>
            <person name="Caldana C."/>
            <person name="Canovas D."/>
            <person name="Cerqueira G.C."/>
            <person name="Chen F."/>
            <person name="Chen W."/>
            <person name="Choi C."/>
            <person name="Clum A."/>
            <person name="Dos Santos R.A."/>
            <person name="Damasio A.R."/>
            <person name="Diallinas G."/>
            <person name="Emri T."/>
            <person name="Fekete E."/>
            <person name="Flipphi M."/>
            <person name="Freyberg S."/>
            <person name="Gallo A."/>
            <person name="Gournas C."/>
            <person name="Habgood R."/>
            <person name="Hainaut M."/>
            <person name="Harispe M.L."/>
            <person name="Henrissat B."/>
            <person name="Hilden K.S."/>
            <person name="Hope R."/>
            <person name="Hossain A."/>
            <person name="Karabika E."/>
            <person name="Karaffa L."/>
            <person name="Karanyi Z."/>
            <person name="Krasevec N."/>
            <person name="Kuo A."/>
            <person name="Kusch H."/>
            <person name="LaButti K."/>
            <person name="Lagendijk E.L."/>
            <person name="Lapidus A."/>
            <person name="Levasseur A."/>
            <person name="Lindquist E."/>
            <person name="Lipzen A."/>
            <person name="Logrieco A.F."/>
            <person name="MacCabe A."/>
            <person name="Maekelae M.R."/>
            <person name="Malavazi I."/>
            <person name="Melin P."/>
            <person name="Meyer V."/>
            <person name="Mielnichuk N."/>
            <person name="Miskei M."/>
            <person name="Molnar A.P."/>
            <person name="Mule G."/>
            <person name="Ngan C.Y."/>
            <person name="Orejas M."/>
            <person name="Orosz E."/>
            <person name="Ouedraogo J.P."/>
            <person name="Overkamp K.M."/>
            <person name="Park H.-S."/>
            <person name="Perrone G."/>
            <person name="Piumi F."/>
            <person name="Punt P.J."/>
            <person name="Ram A.F."/>
            <person name="Ramon A."/>
            <person name="Rauscher S."/>
            <person name="Record E."/>
            <person name="Riano-Pachon D.M."/>
            <person name="Robert V."/>
            <person name="Roehrig J."/>
            <person name="Ruller R."/>
            <person name="Salamov A."/>
            <person name="Salih N.S."/>
            <person name="Samson R.A."/>
            <person name="Sandor E."/>
            <person name="Sanguinetti M."/>
            <person name="Schuetze T."/>
            <person name="Sepcic K."/>
            <person name="Shelest E."/>
            <person name="Sherlock G."/>
            <person name="Sophianopoulou V."/>
            <person name="Squina F.M."/>
            <person name="Sun H."/>
            <person name="Susca A."/>
            <person name="Todd R.B."/>
            <person name="Tsang A."/>
            <person name="Unkles S.E."/>
            <person name="van de Wiele N."/>
            <person name="van Rossen-Uffink D."/>
            <person name="Oliveira J.V."/>
            <person name="Vesth T.C."/>
            <person name="Visser J."/>
            <person name="Yu J.-H."/>
            <person name="Zhou M."/>
            <person name="Andersen M.R."/>
            <person name="Archer D.B."/>
            <person name="Baker S.E."/>
            <person name="Benoit I."/>
            <person name="Brakhage A.A."/>
            <person name="Braus G.H."/>
            <person name="Fischer R."/>
            <person name="Frisvad J.C."/>
            <person name="Goldman G.H."/>
            <person name="Houbraken J."/>
            <person name="Oakley B."/>
            <person name="Pocsi I."/>
            <person name="Scazzocchio C."/>
            <person name="Seiboth B."/>
            <person name="vanKuyk P.A."/>
            <person name="Wortman J."/>
            <person name="Dyer P.S."/>
            <person name="Grigoriev I.V."/>
        </authorList>
    </citation>
    <scope>NUCLEOTIDE SEQUENCE [LARGE SCALE GENOMIC DNA]</scope>
    <source>
        <strain evidence="13">DTO 134E9</strain>
    </source>
</reference>
<dbReference type="EMBL" id="KV878212">
    <property type="protein sequence ID" value="OJJ35243.1"/>
    <property type="molecule type" value="Genomic_DNA"/>
</dbReference>
<dbReference type="Pfam" id="PF11754">
    <property type="entry name" value="Velvet"/>
    <property type="match status" value="2"/>
</dbReference>
<evidence type="ECO:0000313" key="13">
    <source>
        <dbReference type="Proteomes" id="UP000184383"/>
    </source>
</evidence>
<feature type="region of interest" description="Disordered" evidence="10">
    <location>
        <begin position="161"/>
        <end position="186"/>
    </location>
</feature>
<evidence type="ECO:0000256" key="6">
    <source>
        <dbReference type="ARBA" id="ARBA00023242"/>
    </source>
</evidence>
<evidence type="ECO:0000256" key="1">
    <source>
        <dbReference type="ARBA" id="ARBA00004123"/>
    </source>
</evidence>
<evidence type="ECO:0000256" key="4">
    <source>
        <dbReference type="ARBA" id="ARBA00023015"/>
    </source>
</evidence>